<proteinExistence type="inferred from homology"/>
<comment type="function">
    <text evidence="10">Probably part of an ABC transporter complex. Responsible for energy coupling to the transport system.</text>
</comment>
<dbReference type="AlphaFoldDB" id="A0A2K2UEE9"/>
<organism evidence="12 13">
    <name type="scientific">Enteroscipio rubneri</name>
    <dbReference type="NCBI Taxonomy" id="2070686"/>
    <lineage>
        <taxon>Bacteria</taxon>
        <taxon>Bacillati</taxon>
        <taxon>Actinomycetota</taxon>
        <taxon>Coriobacteriia</taxon>
        <taxon>Eggerthellales</taxon>
        <taxon>Eggerthellaceae</taxon>
        <taxon>Enteroscipio</taxon>
    </lineage>
</organism>
<feature type="domain" description="ABC transporter" evidence="11">
    <location>
        <begin position="291"/>
        <end position="521"/>
    </location>
</feature>
<dbReference type="OrthoDB" id="7757085at2"/>
<keyword evidence="4" id="KW-1003">Cell membrane</keyword>
<dbReference type="RefSeq" id="WP_103264033.1">
    <property type="nucleotide sequence ID" value="NZ_CABMLE010000001.1"/>
</dbReference>
<dbReference type="EMBL" id="PPEK01000001">
    <property type="protein sequence ID" value="PNV68706.1"/>
    <property type="molecule type" value="Genomic_DNA"/>
</dbReference>
<keyword evidence="6" id="KW-0547">Nucleotide-binding</keyword>
<dbReference type="PANTHER" id="PTHR43553:SF23">
    <property type="entry name" value="ABC TRANSPORTER ATP-BINDING COMPONENT"/>
    <property type="match status" value="1"/>
</dbReference>
<feature type="domain" description="ABC transporter" evidence="11">
    <location>
        <begin position="13"/>
        <end position="256"/>
    </location>
</feature>
<dbReference type="InterPro" id="IPR050095">
    <property type="entry name" value="ECF_ABC_transporter_ATP-bd"/>
</dbReference>
<accession>A0A2K2UEE9</accession>
<evidence type="ECO:0000256" key="2">
    <source>
        <dbReference type="ARBA" id="ARBA00005417"/>
    </source>
</evidence>
<evidence type="ECO:0000256" key="8">
    <source>
        <dbReference type="ARBA" id="ARBA00022967"/>
    </source>
</evidence>
<comment type="caution">
    <text evidence="12">The sequence shown here is derived from an EMBL/GenBank/DDBJ whole genome shotgun (WGS) entry which is preliminary data.</text>
</comment>
<name>A0A2K2UEE9_9ACTN</name>
<dbReference type="SMART" id="SM00382">
    <property type="entry name" value="AAA"/>
    <property type="match status" value="2"/>
</dbReference>
<dbReference type="InterPro" id="IPR015856">
    <property type="entry name" value="ABC_transpr_CbiO/EcfA_su"/>
</dbReference>
<dbReference type="PROSITE" id="PS00211">
    <property type="entry name" value="ABC_TRANSPORTER_1"/>
    <property type="match status" value="1"/>
</dbReference>
<dbReference type="Proteomes" id="UP000236197">
    <property type="component" value="Unassembled WGS sequence"/>
</dbReference>
<dbReference type="GO" id="GO:0005524">
    <property type="term" value="F:ATP binding"/>
    <property type="evidence" value="ECO:0007669"/>
    <property type="project" value="UniProtKB-KW"/>
</dbReference>
<evidence type="ECO:0000259" key="11">
    <source>
        <dbReference type="PROSITE" id="PS50893"/>
    </source>
</evidence>
<keyword evidence="5" id="KW-0677">Repeat</keyword>
<dbReference type="InterPro" id="IPR017871">
    <property type="entry name" value="ABC_transporter-like_CS"/>
</dbReference>
<reference evidence="13" key="1">
    <citation type="submission" date="2018-01" db="EMBL/GenBank/DDBJ databases">
        <title>Rubneribacter badeniensis gen. nov., sp. nov., and Colonibacter rubneri, gen. nov., sp. nov., WGS of new members of the Eggerthellaceae.</title>
        <authorList>
            <person name="Danylec N."/>
            <person name="Stoll D.A."/>
            <person name="Doetsch A."/>
            <person name="Kulling S.E."/>
            <person name="Huch M."/>
        </authorList>
    </citation>
    <scope>NUCLEOTIDE SEQUENCE [LARGE SCALE GENOMIC DNA]</scope>
    <source>
        <strain evidence="13">ResAG-96</strain>
    </source>
</reference>
<comment type="subcellular location">
    <subcellularLocation>
        <location evidence="1">Cell membrane</location>
        <topology evidence="1">Peripheral membrane protein</topology>
    </subcellularLocation>
</comment>
<keyword evidence="8" id="KW-1278">Translocase</keyword>
<keyword evidence="7" id="KW-0067">ATP-binding</keyword>
<evidence type="ECO:0000256" key="10">
    <source>
        <dbReference type="ARBA" id="ARBA00025157"/>
    </source>
</evidence>
<dbReference type="GO" id="GO:0016887">
    <property type="term" value="F:ATP hydrolysis activity"/>
    <property type="evidence" value="ECO:0007669"/>
    <property type="project" value="InterPro"/>
</dbReference>
<dbReference type="GO" id="GO:0043190">
    <property type="term" value="C:ATP-binding cassette (ABC) transporter complex"/>
    <property type="evidence" value="ECO:0007669"/>
    <property type="project" value="TreeGrafter"/>
</dbReference>
<dbReference type="PANTHER" id="PTHR43553">
    <property type="entry name" value="HEAVY METAL TRANSPORTER"/>
    <property type="match status" value="1"/>
</dbReference>
<keyword evidence="13" id="KW-1185">Reference proteome</keyword>
<dbReference type="CDD" id="cd03225">
    <property type="entry name" value="ABC_cobalt_CbiO_domain1"/>
    <property type="match status" value="1"/>
</dbReference>
<comment type="similarity">
    <text evidence="2">Belongs to the ABC transporter superfamily.</text>
</comment>
<dbReference type="InterPro" id="IPR003593">
    <property type="entry name" value="AAA+_ATPase"/>
</dbReference>
<dbReference type="Pfam" id="PF00005">
    <property type="entry name" value="ABC_tran"/>
    <property type="match status" value="2"/>
</dbReference>
<evidence type="ECO:0000256" key="6">
    <source>
        <dbReference type="ARBA" id="ARBA00022741"/>
    </source>
</evidence>
<keyword evidence="9" id="KW-0472">Membrane</keyword>
<evidence type="ECO:0000256" key="9">
    <source>
        <dbReference type="ARBA" id="ARBA00023136"/>
    </source>
</evidence>
<evidence type="ECO:0000256" key="7">
    <source>
        <dbReference type="ARBA" id="ARBA00022840"/>
    </source>
</evidence>
<protein>
    <submittedName>
        <fullName evidence="12">ABC transporter</fullName>
    </submittedName>
</protein>
<evidence type="ECO:0000313" key="13">
    <source>
        <dbReference type="Proteomes" id="UP000236197"/>
    </source>
</evidence>
<gene>
    <name evidence="12" type="ORF">C2L71_01610</name>
</gene>
<dbReference type="PROSITE" id="PS50893">
    <property type="entry name" value="ABC_TRANSPORTER_2"/>
    <property type="match status" value="2"/>
</dbReference>
<dbReference type="InterPro" id="IPR003439">
    <property type="entry name" value="ABC_transporter-like_ATP-bd"/>
</dbReference>
<dbReference type="Gene3D" id="3.40.50.300">
    <property type="entry name" value="P-loop containing nucleotide triphosphate hydrolases"/>
    <property type="match status" value="2"/>
</dbReference>
<dbReference type="InterPro" id="IPR027417">
    <property type="entry name" value="P-loop_NTPase"/>
</dbReference>
<evidence type="ECO:0000256" key="3">
    <source>
        <dbReference type="ARBA" id="ARBA00022448"/>
    </source>
</evidence>
<evidence type="ECO:0000256" key="5">
    <source>
        <dbReference type="ARBA" id="ARBA00022737"/>
    </source>
</evidence>
<sequence length="521" mass="55543">MTASQKLRDGVAVEFHGVAFSYADAEGNLFEPVLKGVNLSVARGQCVAVTGCSGCGKTTLMRLVNGLAPQAYDGELSGTVRVLGQDAADLGIEGLSLCVGSVFQNPRSQFFNLDTTSEIAFGCENAGLPHDEIHLRVRGAAADLDISHLLDRDIRKLSGGQRQMVALASVHALGPEVFALDEPTAALDVASMRTLAHLVRRLKELGRTVIVSEHRLWWLRGIADRVVHMENGRIAHDWVAAEFERLSMRELHRMGLRAWCIEDACAEDVPTAKQDPSAPMPAPGAASAAALSFSDLRAGYRRGGDVLRGAAGVFAPRRIAALVGGNGAGKSTLARCLAGLHRERAGQVAFGGRSVPYRRRAGRAFLVMQEPGYQLFAHTAACELEAAAARRLGRGKAARMAASEALDRFGLAHLAERHPLSLSGGERQRLAIAAGVLQGARVLVLDEPTSGLDFANMQAVARELARVRDGGTCVTVITHDYEFIVAACDEVAVVADGRVSVQEPLARANLPAVRRMLGFDG</sequence>
<evidence type="ECO:0000256" key="4">
    <source>
        <dbReference type="ARBA" id="ARBA00022475"/>
    </source>
</evidence>
<evidence type="ECO:0000313" key="12">
    <source>
        <dbReference type="EMBL" id="PNV68706.1"/>
    </source>
</evidence>
<dbReference type="SUPFAM" id="SSF52540">
    <property type="entry name" value="P-loop containing nucleoside triphosphate hydrolases"/>
    <property type="match status" value="2"/>
</dbReference>
<keyword evidence="3" id="KW-0813">Transport</keyword>
<dbReference type="GO" id="GO:0042626">
    <property type="term" value="F:ATPase-coupled transmembrane transporter activity"/>
    <property type="evidence" value="ECO:0007669"/>
    <property type="project" value="TreeGrafter"/>
</dbReference>
<evidence type="ECO:0000256" key="1">
    <source>
        <dbReference type="ARBA" id="ARBA00004202"/>
    </source>
</evidence>